<evidence type="ECO:0000256" key="1">
    <source>
        <dbReference type="ARBA" id="ARBA00022801"/>
    </source>
</evidence>
<evidence type="ECO:0000313" key="6">
    <source>
        <dbReference type="Proteomes" id="UP000035760"/>
    </source>
</evidence>
<keyword evidence="6" id="KW-1185">Reference proteome</keyword>
<evidence type="ECO:0000259" key="4">
    <source>
        <dbReference type="PROSITE" id="PS50056"/>
    </source>
</evidence>
<dbReference type="InterPro" id="IPR020422">
    <property type="entry name" value="TYR_PHOSPHATASE_DUAL_dom"/>
</dbReference>
<dbReference type="OrthoDB" id="142078at2"/>
<dbReference type="EMBL" id="CBTJ020000080">
    <property type="protein sequence ID" value="CDI03883.1"/>
    <property type="molecule type" value="Genomic_DNA"/>
</dbReference>
<name>W6ME27_9GAMM</name>
<dbReference type="Pfam" id="PF00782">
    <property type="entry name" value="DSPc"/>
    <property type="match status" value="1"/>
</dbReference>
<keyword evidence="3" id="KW-0812">Transmembrane</keyword>
<feature type="transmembrane region" description="Helical" evidence="3">
    <location>
        <begin position="12"/>
        <end position="33"/>
    </location>
</feature>
<dbReference type="RefSeq" id="WP_048675199.1">
    <property type="nucleotide sequence ID" value="NZ_CBTJ020000080.1"/>
</dbReference>
<feature type="transmembrane region" description="Helical" evidence="3">
    <location>
        <begin position="165"/>
        <end position="183"/>
    </location>
</feature>
<dbReference type="InterPro" id="IPR016130">
    <property type="entry name" value="Tyr_Pase_AS"/>
</dbReference>
<feature type="transmembrane region" description="Helical" evidence="3">
    <location>
        <begin position="59"/>
        <end position="81"/>
    </location>
</feature>
<dbReference type="InterPro" id="IPR000387">
    <property type="entry name" value="Tyr_Pase_dom"/>
</dbReference>
<dbReference type="PANTHER" id="PTHR47216:SF4">
    <property type="entry name" value="OS01G0859400 PROTEIN"/>
    <property type="match status" value="1"/>
</dbReference>
<organism evidence="5 6">
    <name type="scientific">Candidatus Competibacter denitrificans Run_A_D11</name>
    <dbReference type="NCBI Taxonomy" id="1400863"/>
    <lineage>
        <taxon>Bacteria</taxon>
        <taxon>Pseudomonadati</taxon>
        <taxon>Pseudomonadota</taxon>
        <taxon>Gammaproteobacteria</taxon>
        <taxon>Candidatus Competibacteraceae</taxon>
        <taxon>Candidatus Competibacter</taxon>
    </lineage>
</organism>
<evidence type="ECO:0000256" key="3">
    <source>
        <dbReference type="SAM" id="Phobius"/>
    </source>
</evidence>
<keyword evidence="2" id="KW-0904">Protein phosphatase</keyword>
<sequence>MREKSGAVEAARPWRAAIAWMALVLGPGFFLVYGLCNELTALRADVGSFFFAWERQIPVLPWTIIPYWSLDLFYAFSVLLCRNRLELDRHAGRIISAVLLSAVGFLLFPLRFGFPRPEVEGLFGSLFQALYGFDRPFNQAPSLHISLGMILWSLYAKYTHGPLRWLLHGWFVLIGLSTLTTWQHHVIDLPAGALVGVIAFWLFPDPHAEQVGKTVRYRPIGGKRLAGRYLSGGLLCLALAVQGDYWLILLWPALSLSVVAAAYAGIGPTVFRKHDGRLSWAAQWVFAPYRLGQQLSWRWYRRRMGLPFVEVLPGLFIGARLDEQEARSFVAAHPRRVVIDLTGDFNETASFRQTDYVNLQLLDLTEPPPDALRDGAATIEMALQQGKTVFVHCTLGYSRSAHLVAHWLTVTGRAHSLEEAFTKIRAVRPGIVMASSWRCPTLAGESA</sequence>
<dbReference type="Gene3D" id="3.90.190.10">
    <property type="entry name" value="Protein tyrosine phosphatase superfamily"/>
    <property type="match status" value="1"/>
</dbReference>
<dbReference type="AlphaFoldDB" id="W6ME27"/>
<dbReference type="CDD" id="cd03386">
    <property type="entry name" value="PAP2_Aur1_like"/>
    <property type="match status" value="1"/>
</dbReference>
<dbReference type="SMART" id="SM00195">
    <property type="entry name" value="DSPc"/>
    <property type="match status" value="1"/>
</dbReference>
<keyword evidence="3" id="KW-0472">Membrane</keyword>
<evidence type="ECO:0000313" key="5">
    <source>
        <dbReference type="EMBL" id="CDI03883.1"/>
    </source>
</evidence>
<reference evidence="5" key="2">
    <citation type="submission" date="2014-03" db="EMBL/GenBank/DDBJ databases">
        <title>Candidatus Competibacter-lineage genomes retrieved from metagenomes reveal functional metabolic diversity.</title>
        <authorList>
            <person name="McIlroy S.J."/>
            <person name="Albertsen M."/>
            <person name="Andresen E.K."/>
            <person name="Saunders A.M."/>
            <person name="Kristiansen R."/>
            <person name="Stokholm-Bjerregaard M."/>
            <person name="Nielsen K.L."/>
            <person name="Nielsen P.H."/>
        </authorList>
    </citation>
    <scope>NUCLEOTIDE SEQUENCE</scope>
    <source>
        <strain evidence="5">Run_A_D11</strain>
    </source>
</reference>
<feature type="transmembrane region" description="Helical" evidence="3">
    <location>
        <begin position="249"/>
        <end position="271"/>
    </location>
</feature>
<feature type="transmembrane region" description="Helical" evidence="3">
    <location>
        <begin position="93"/>
        <end position="114"/>
    </location>
</feature>
<feature type="transmembrane region" description="Helical" evidence="3">
    <location>
        <begin position="225"/>
        <end position="243"/>
    </location>
</feature>
<keyword evidence="1" id="KW-0378">Hydrolase</keyword>
<accession>W6ME27</accession>
<feature type="domain" description="Tyrosine specific protein phosphatases" evidence="4">
    <location>
        <begin position="370"/>
        <end position="439"/>
    </location>
</feature>
<comment type="caution">
    <text evidence="5">The sequence shown here is derived from an EMBL/GenBank/DDBJ whole genome shotgun (WGS) entry which is preliminary data.</text>
</comment>
<dbReference type="PROSITE" id="PS50056">
    <property type="entry name" value="TYR_PHOSPHATASE_2"/>
    <property type="match status" value="1"/>
</dbReference>
<protein>
    <submittedName>
        <fullName evidence="5">Phosphatase, phosphotyrosine protein with phosphatase II domain</fullName>
    </submittedName>
</protein>
<dbReference type="InterPro" id="IPR000340">
    <property type="entry name" value="Dual-sp_phosphatase_cat-dom"/>
</dbReference>
<dbReference type="InterPro" id="IPR029021">
    <property type="entry name" value="Prot-tyrosine_phosphatase-like"/>
</dbReference>
<dbReference type="Proteomes" id="UP000035760">
    <property type="component" value="Unassembled WGS sequence"/>
</dbReference>
<dbReference type="GO" id="GO:0004721">
    <property type="term" value="F:phosphoprotein phosphatase activity"/>
    <property type="evidence" value="ECO:0007669"/>
    <property type="project" value="UniProtKB-KW"/>
</dbReference>
<dbReference type="STRING" id="1400863.BN873_70031"/>
<dbReference type="PROSITE" id="PS00383">
    <property type="entry name" value="TYR_PHOSPHATASE_1"/>
    <property type="match status" value="1"/>
</dbReference>
<evidence type="ECO:0000256" key="2">
    <source>
        <dbReference type="ARBA" id="ARBA00022912"/>
    </source>
</evidence>
<gene>
    <name evidence="5" type="primary">ynbD</name>
    <name evidence="5" type="ORF">BN873_70031</name>
</gene>
<dbReference type="SUPFAM" id="SSF52799">
    <property type="entry name" value="(Phosphotyrosine protein) phosphatases II"/>
    <property type="match status" value="1"/>
</dbReference>
<keyword evidence="3" id="KW-1133">Transmembrane helix</keyword>
<reference evidence="5" key="1">
    <citation type="submission" date="2013-07" db="EMBL/GenBank/DDBJ databases">
        <authorList>
            <person name="McIlroy S."/>
        </authorList>
    </citation>
    <scope>NUCLEOTIDE SEQUENCE [LARGE SCALE GENOMIC DNA]</scope>
    <source>
        <strain evidence="5">Run_A_D11</strain>
    </source>
</reference>
<feature type="transmembrane region" description="Helical" evidence="3">
    <location>
        <begin position="189"/>
        <end position="204"/>
    </location>
</feature>
<dbReference type="PANTHER" id="PTHR47216">
    <property type="match status" value="1"/>
</dbReference>
<proteinExistence type="predicted"/>
<feature type="transmembrane region" description="Helical" evidence="3">
    <location>
        <begin position="140"/>
        <end position="158"/>
    </location>
</feature>